<evidence type="ECO:0000313" key="3">
    <source>
        <dbReference type="EMBL" id="QHI72089.1"/>
    </source>
</evidence>
<dbReference type="RefSeq" id="WP_162361859.1">
    <property type="nucleotide sequence ID" value="NZ_CP047591.1"/>
</dbReference>
<dbReference type="EMBL" id="CP047591">
    <property type="protein sequence ID" value="QHI72089.1"/>
    <property type="molecule type" value="Genomic_DNA"/>
</dbReference>
<dbReference type="AlphaFoldDB" id="A0A6P1MBK6"/>
<evidence type="ECO:0000256" key="1">
    <source>
        <dbReference type="ARBA" id="ARBA00022676"/>
    </source>
</evidence>
<dbReference type="Pfam" id="PF01075">
    <property type="entry name" value="Glyco_transf_9"/>
    <property type="match status" value="1"/>
</dbReference>
<dbReference type="InterPro" id="IPR002201">
    <property type="entry name" value="Glyco_trans_9"/>
</dbReference>
<organism evidence="3 4">
    <name type="scientific">Aminipila terrae</name>
    <dbReference type="NCBI Taxonomy" id="2697030"/>
    <lineage>
        <taxon>Bacteria</taxon>
        <taxon>Bacillati</taxon>
        <taxon>Bacillota</taxon>
        <taxon>Clostridia</taxon>
        <taxon>Peptostreptococcales</taxon>
        <taxon>Anaerovoracaceae</taxon>
        <taxon>Aminipila</taxon>
    </lineage>
</organism>
<dbReference type="Proteomes" id="UP000463883">
    <property type="component" value="Chromosome"/>
</dbReference>
<protein>
    <recommendedName>
        <fullName evidence="5">Glycosyltransferase family 9 protein</fullName>
    </recommendedName>
</protein>
<dbReference type="GO" id="GO:0005829">
    <property type="term" value="C:cytosol"/>
    <property type="evidence" value="ECO:0007669"/>
    <property type="project" value="TreeGrafter"/>
</dbReference>
<dbReference type="GO" id="GO:0008713">
    <property type="term" value="F:ADP-heptose-lipopolysaccharide heptosyltransferase activity"/>
    <property type="evidence" value="ECO:0007669"/>
    <property type="project" value="TreeGrafter"/>
</dbReference>
<dbReference type="Gene3D" id="3.40.50.2000">
    <property type="entry name" value="Glycogen Phosphorylase B"/>
    <property type="match status" value="2"/>
</dbReference>
<keyword evidence="1" id="KW-0328">Glycosyltransferase</keyword>
<dbReference type="PANTHER" id="PTHR30160">
    <property type="entry name" value="TETRAACYLDISACCHARIDE 4'-KINASE-RELATED"/>
    <property type="match status" value="1"/>
</dbReference>
<dbReference type="SUPFAM" id="SSF53756">
    <property type="entry name" value="UDP-Glycosyltransferase/glycogen phosphorylase"/>
    <property type="match status" value="1"/>
</dbReference>
<evidence type="ECO:0000313" key="4">
    <source>
        <dbReference type="Proteomes" id="UP000463883"/>
    </source>
</evidence>
<reference evidence="3 4" key="1">
    <citation type="submission" date="2020-01" db="EMBL/GenBank/DDBJ databases">
        <title>Genomic analysis of Aminipila sp. CBA3637.</title>
        <authorList>
            <person name="Kim Y.B."/>
            <person name="Roh S.W."/>
        </authorList>
    </citation>
    <scope>NUCLEOTIDE SEQUENCE [LARGE SCALE GENOMIC DNA]</scope>
    <source>
        <strain evidence="3 4">CBA3637</strain>
    </source>
</reference>
<dbReference type="KEGG" id="amic:Ami3637_06460"/>
<keyword evidence="2" id="KW-0808">Transferase</keyword>
<proteinExistence type="predicted"/>
<sequence>MFDNIIKGICCKKEANKKKSDKAVCLIKVDGIGDSVIFLKVFNSLYNYYNALGYKIDLICAKPCGELYESQWKFNNLYEINIRDLYNYKYRTMLAKQILQQEYSIVLNCAYSRTISIDSLISIMNGKKKIGNQGDCGNTPGLIKWFTDKAYDELAPSSKDISEHNHNVDFLKWIGINDFQYKKEKKSSAVVDNHRYFTLFPGASNTNKCWAAEKFAAVAEVVYRKTNWNIVICGGKDDALMAERITQELADKNIQTQNKVGMTDILETCMIVGKSALVITNDTSGVHIANLYGISNICIAKGCDVGRFIDARDEHNRLIYPNHRAIYHKKSCSQLYKTKCLRKKKTLPCIMEITVDEVLNVVENLLDDSKFNN</sequence>
<dbReference type="InterPro" id="IPR051199">
    <property type="entry name" value="LPS_LOS_Heptosyltrfase"/>
</dbReference>
<evidence type="ECO:0008006" key="5">
    <source>
        <dbReference type="Google" id="ProtNLM"/>
    </source>
</evidence>
<gene>
    <name evidence="3" type="ORF">Ami3637_06460</name>
</gene>
<evidence type="ECO:0000256" key="2">
    <source>
        <dbReference type="ARBA" id="ARBA00022679"/>
    </source>
</evidence>
<dbReference type="GO" id="GO:0009244">
    <property type="term" value="P:lipopolysaccharide core region biosynthetic process"/>
    <property type="evidence" value="ECO:0007669"/>
    <property type="project" value="TreeGrafter"/>
</dbReference>
<name>A0A6P1MBK6_9FIRM</name>
<dbReference type="CDD" id="cd03789">
    <property type="entry name" value="GT9_LPS_heptosyltransferase"/>
    <property type="match status" value="1"/>
</dbReference>
<accession>A0A6P1MBK6</accession>
<keyword evidence="4" id="KW-1185">Reference proteome</keyword>